<proteinExistence type="predicted"/>
<evidence type="ECO:0000259" key="1">
    <source>
        <dbReference type="Pfam" id="PF00144"/>
    </source>
</evidence>
<dbReference type="AlphaFoldDB" id="A0A2A5JUH1"/>
<evidence type="ECO:0000313" key="2">
    <source>
        <dbReference type="EMBL" id="PCK33075.1"/>
    </source>
</evidence>
<sequence length="216" mass="23678">MSASGKYQEVNFTSQYGYKTNEVYVYSNIATALAAYALEVKSQQPFTLLAQNYIFTPLSMLNSHWGVGKTAGNVATRFVYSTDDEQLFAMPDYGAITYPDGSAISTANDLAIYLIASMNGGKVDGQQRLSKDAVEDMLSPQTDVPVPSRDIGYFWELDGNWIHHDGSDPGVMSQMIGDIETKNGVILLSNGDDNHEPHSEAFVMIQQLALQLANSK</sequence>
<comment type="caution">
    <text evidence="2">The sequence shown here is derived from an EMBL/GenBank/DDBJ whole genome shotgun (WGS) entry which is preliminary data.</text>
</comment>
<reference evidence="3" key="1">
    <citation type="journal article" date="2019" name="Genome Announc.">
        <title>Draft Genome Sequence of Pseudoalteromonas piscicida Strain 36Y ROTHPW, an Hypersaline Seawater Isolate from the South Coast of Sonora, Mexico.</title>
        <authorList>
            <person name="Sanchez-Diaz R."/>
            <person name="Molina-Garza Z.J."/>
            <person name="Cruz-Suarez L.E."/>
            <person name="Selvin J."/>
            <person name="Kiran G.S."/>
            <person name="Ibarra-Gamez J.C."/>
            <person name="Gomez-Gil B."/>
            <person name="Galaviz-Silva L."/>
        </authorList>
    </citation>
    <scope>NUCLEOTIDE SEQUENCE [LARGE SCALE GENOMIC DNA]</scope>
    <source>
        <strain evidence="3">36Y_RITHPW</strain>
    </source>
</reference>
<dbReference type="InterPro" id="IPR050491">
    <property type="entry name" value="AmpC-like"/>
</dbReference>
<keyword evidence="3" id="KW-1185">Reference proteome</keyword>
<dbReference type="RefSeq" id="WP_099640833.1">
    <property type="nucleotide sequence ID" value="NZ_NKHF01000018.1"/>
</dbReference>
<organism evidence="2 3">
    <name type="scientific">Pseudoalteromonas piscicida</name>
    <dbReference type="NCBI Taxonomy" id="43662"/>
    <lineage>
        <taxon>Bacteria</taxon>
        <taxon>Pseudomonadati</taxon>
        <taxon>Pseudomonadota</taxon>
        <taxon>Gammaproteobacteria</taxon>
        <taxon>Alteromonadales</taxon>
        <taxon>Pseudoalteromonadaceae</taxon>
        <taxon>Pseudoalteromonas</taxon>
    </lineage>
</organism>
<protein>
    <recommendedName>
        <fullName evidence="1">Beta-lactamase-related domain-containing protein</fullName>
    </recommendedName>
</protein>
<dbReference type="Gene3D" id="3.40.710.10">
    <property type="entry name" value="DD-peptidase/beta-lactamase superfamily"/>
    <property type="match status" value="1"/>
</dbReference>
<dbReference type="Pfam" id="PF00144">
    <property type="entry name" value="Beta-lactamase"/>
    <property type="match status" value="1"/>
</dbReference>
<feature type="domain" description="Beta-lactamase-related" evidence="1">
    <location>
        <begin position="18"/>
        <end position="202"/>
    </location>
</feature>
<dbReference type="InterPro" id="IPR001466">
    <property type="entry name" value="Beta-lactam-related"/>
</dbReference>
<dbReference type="InterPro" id="IPR012338">
    <property type="entry name" value="Beta-lactam/transpept-like"/>
</dbReference>
<dbReference type="OrthoDB" id="9758793at2"/>
<dbReference type="EMBL" id="NKHF01000018">
    <property type="protein sequence ID" value="PCK33075.1"/>
    <property type="molecule type" value="Genomic_DNA"/>
</dbReference>
<accession>A0A2A5JUH1</accession>
<dbReference type="PANTHER" id="PTHR46825">
    <property type="entry name" value="D-ALANYL-D-ALANINE-CARBOXYPEPTIDASE/ENDOPEPTIDASE AMPH"/>
    <property type="match status" value="1"/>
</dbReference>
<gene>
    <name evidence="2" type="ORF">CEX98_04005</name>
</gene>
<dbReference type="PANTHER" id="PTHR46825:SF9">
    <property type="entry name" value="BETA-LACTAMASE-RELATED DOMAIN-CONTAINING PROTEIN"/>
    <property type="match status" value="1"/>
</dbReference>
<evidence type="ECO:0000313" key="3">
    <source>
        <dbReference type="Proteomes" id="UP000228621"/>
    </source>
</evidence>
<name>A0A2A5JUH1_PSEO7</name>
<dbReference type="Proteomes" id="UP000228621">
    <property type="component" value="Unassembled WGS sequence"/>
</dbReference>
<dbReference type="SUPFAM" id="SSF56601">
    <property type="entry name" value="beta-lactamase/transpeptidase-like"/>
    <property type="match status" value="1"/>
</dbReference>